<dbReference type="PANTHER" id="PTHR36697">
    <property type="entry name" value="S-ADENOSYLMETHIONINE SYNTHASE"/>
    <property type="match status" value="1"/>
</dbReference>
<dbReference type="Gene3D" id="3.30.300.280">
    <property type="entry name" value="S-adenosylmethionine synthetase, C-terminal domain"/>
    <property type="match status" value="1"/>
</dbReference>
<geneLocation type="plasmid" evidence="1 2">
    <name>unnamed1</name>
</geneLocation>
<gene>
    <name evidence="1" type="ORF">F7D13_16995</name>
</gene>
<accession>A0ABX6EMN8</accession>
<dbReference type="EMBL" id="CP044329">
    <property type="protein sequence ID" value="QGM95800.1"/>
    <property type="molecule type" value="Genomic_DNA"/>
</dbReference>
<protein>
    <submittedName>
        <fullName evidence="1">Uncharacterized protein</fullName>
    </submittedName>
</protein>
<evidence type="ECO:0000313" key="1">
    <source>
        <dbReference type="EMBL" id="QGM95800.1"/>
    </source>
</evidence>
<dbReference type="InterPro" id="IPR042544">
    <property type="entry name" value="AdoMet_synthase_3"/>
</dbReference>
<dbReference type="Pfam" id="PF01941">
    <property type="entry name" value="AdoMet_Synthase"/>
    <property type="match status" value="1"/>
</dbReference>
<dbReference type="Proteomes" id="UP000424673">
    <property type="component" value="Plasmid unnamed1"/>
</dbReference>
<dbReference type="PANTHER" id="PTHR36697:SF1">
    <property type="entry name" value="S-ADENOSYLMETHIONINE SYNTHASE"/>
    <property type="match status" value="1"/>
</dbReference>
<reference evidence="1 2" key="1">
    <citation type="journal article" date="2021" name="AMB Express">
        <title>Isolation and characterisation of Methylocystis spp. for poly-3-hydroxybutyrate production using waste methane feedstocks.</title>
        <authorList>
            <person name="Rumah B.L."/>
            <person name="Stead C.E."/>
            <person name="Claxton Stevens B.H."/>
            <person name="Minton N.P."/>
            <person name="Grosse-Honebrink A."/>
            <person name="Zhang Y."/>
        </authorList>
    </citation>
    <scope>NUCLEOTIDE SEQUENCE [LARGE SCALE GENOMIC DNA]</scope>
    <source>
        <strain evidence="1 2">BRCS1</strain>
    </source>
</reference>
<sequence length="98" mass="10569">MTHIGKLYNIAAGLNAQRLIEDVADIAEAQCLIVSQIDSPVDQPQAIEVSVRGSGRASELGNEITATVADELSRLESVTEELTRGALAVGRWPLRQDR</sequence>
<evidence type="ECO:0000313" key="2">
    <source>
        <dbReference type="Proteomes" id="UP000424673"/>
    </source>
</evidence>
<keyword evidence="2" id="KW-1185">Reference proteome</keyword>
<keyword evidence="1" id="KW-0614">Plasmid</keyword>
<name>A0ABX6EMN8_9HYPH</name>
<organism evidence="1 2">
    <name type="scientific">Methylocystis rosea</name>
    <dbReference type="NCBI Taxonomy" id="173366"/>
    <lineage>
        <taxon>Bacteria</taxon>
        <taxon>Pseudomonadati</taxon>
        <taxon>Pseudomonadota</taxon>
        <taxon>Alphaproteobacteria</taxon>
        <taxon>Hyphomicrobiales</taxon>
        <taxon>Methylocystaceae</taxon>
        <taxon>Methylocystis</taxon>
    </lineage>
</organism>
<proteinExistence type="predicted"/>
<dbReference type="InterPro" id="IPR027790">
    <property type="entry name" value="AdoMet_synthase_2_family"/>
</dbReference>